<feature type="transmembrane region" description="Helical" evidence="2">
    <location>
        <begin position="33"/>
        <end position="51"/>
    </location>
</feature>
<evidence type="ECO:0000256" key="2">
    <source>
        <dbReference type="SAM" id="Phobius"/>
    </source>
</evidence>
<dbReference type="Proteomes" id="UP001142610">
    <property type="component" value="Unassembled WGS sequence"/>
</dbReference>
<dbReference type="RefSeq" id="WP_256618100.1">
    <property type="nucleotide sequence ID" value="NZ_JANIBC010000001.1"/>
</dbReference>
<name>A0A9X2L761_9PROT</name>
<evidence type="ECO:0008006" key="5">
    <source>
        <dbReference type="Google" id="ProtNLM"/>
    </source>
</evidence>
<comment type="caution">
    <text evidence="3">The sequence shown here is derived from an EMBL/GenBank/DDBJ whole genome shotgun (WGS) entry which is preliminary data.</text>
</comment>
<evidence type="ECO:0000313" key="3">
    <source>
        <dbReference type="EMBL" id="MCQ8184295.1"/>
    </source>
</evidence>
<sequence length="104" mass="10826">MTTATILEWCATGTGIAAAIIVSLNLGARMTGWGFVIFTVSSVCWIAAALMQEEMALTVQNGVLFVINLIGVYRYLINKGRGEKSGQAAGSAGGTRTGSLQPAE</sequence>
<evidence type="ECO:0000256" key="1">
    <source>
        <dbReference type="SAM" id="MobiDB-lite"/>
    </source>
</evidence>
<dbReference type="EMBL" id="JANIBC010000001">
    <property type="protein sequence ID" value="MCQ8184295.1"/>
    <property type="molecule type" value="Genomic_DNA"/>
</dbReference>
<protein>
    <recommendedName>
        <fullName evidence="5">Nicotinamide riboside transporter PnuC</fullName>
    </recommendedName>
</protein>
<dbReference type="AlphaFoldDB" id="A0A9X2L761"/>
<keyword evidence="2" id="KW-0812">Transmembrane</keyword>
<keyword evidence="2" id="KW-0472">Membrane</keyword>
<gene>
    <name evidence="3" type="ORF">NOG11_02740</name>
</gene>
<feature type="transmembrane region" description="Helical" evidence="2">
    <location>
        <begin position="57"/>
        <end position="77"/>
    </location>
</feature>
<feature type="transmembrane region" description="Helical" evidence="2">
    <location>
        <begin position="6"/>
        <end position="26"/>
    </location>
</feature>
<evidence type="ECO:0000313" key="4">
    <source>
        <dbReference type="Proteomes" id="UP001142610"/>
    </source>
</evidence>
<feature type="region of interest" description="Disordered" evidence="1">
    <location>
        <begin position="83"/>
        <end position="104"/>
    </location>
</feature>
<dbReference type="Gene3D" id="1.20.1280.290">
    <property type="match status" value="1"/>
</dbReference>
<organism evidence="3 4">
    <name type="scientific">Parvularcula maris</name>
    <dbReference type="NCBI Taxonomy" id="2965077"/>
    <lineage>
        <taxon>Bacteria</taxon>
        <taxon>Pseudomonadati</taxon>
        <taxon>Pseudomonadota</taxon>
        <taxon>Alphaproteobacteria</taxon>
        <taxon>Parvularculales</taxon>
        <taxon>Parvularculaceae</taxon>
        <taxon>Parvularcula</taxon>
    </lineage>
</organism>
<keyword evidence="4" id="KW-1185">Reference proteome</keyword>
<keyword evidence="2" id="KW-1133">Transmembrane helix</keyword>
<accession>A0A9X2L761</accession>
<reference evidence="3" key="1">
    <citation type="submission" date="2022-07" db="EMBL/GenBank/DDBJ databases">
        <title>Parvularcula maris sp. nov., an algicidal bacterium isolated from seawater.</title>
        <authorList>
            <person name="Li F."/>
        </authorList>
    </citation>
    <scope>NUCLEOTIDE SEQUENCE</scope>
    <source>
        <strain evidence="3">BGMRC 0090</strain>
    </source>
</reference>
<proteinExistence type="predicted"/>